<comment type="caution">
    <text evidence="1">The sequence shown here is derived from an EMBL/GenBank/DDBJ whole genome shotgun (WGS) entry which is preliminary data.</text>
</comment>
<reference evidence="1" key="1">
    <citation type="submission" date="2019-04" db="EMBL/GenBank/DDBJ databases">
        <title>Genome assembly of Zosterops borbonicus 15179.</title>
        <authorList>
            <person name="Leroy T."/>
            <person name="Anselmetti Y."/>
            <person name="Tilak M.-K."/>
            <person name="Nabholz B."/>
        </authorList>
    </citation>
    <scope>NUCLEOTIDE SEQUENCE</scope>
    <source>
        <strain evidence="1">HGM_15179</strain>
        <tissue evidence="1">Muscle</tissue>
    </source>
</reference>
<accession>A0A8K1LJ23</accession>
<protein>
    <submittedName>
        <fullName evidence="1">Uncharacterized protein</fullName>
    </submittedName>
</protein>
<evidence type="ECO:0000313" key="1">
    <source>
        <dbReference type="EMBL" id="TRZ15784.1"/>
    </source>
</evidence>
<dbReference type="OrthoDB" id="9219679at2759"/>
<keyword evidence="2" id="KW-1185">Reference proteome</keyword>
<proteinExistence type="predicted"/>
<dbReference type="EMBL" id="SWJQ01000352">
    <property type="protein sequence ID" value="TRZ15784.1"/>
    <property type="molecule type" value="Genomic_DNA"/>
</dbReference>
<evidence type="ECO:0000313" key="2">
    <source>
        <dbReference type="Proteomes" id="UP000796761"/>
    </source>
</evidence>
<name>A0A8K1LJ23_9PASS</name>
<gene>
    <name evidence="1" type="ORF">HGM15179_011321</name>
</gene>
<organism evidence="1 2">
    <name type="scientific">Zosterops borbonicus</name>
    <dbReference type="NCBI Taxonomy" id="364589"/>
    <lineage>
        <taxon>Eukaryota</taxon>
        <taxon>Metazoa</taxon>
        <taxon>Chordata</taxon>
        <taxon>Craniata</taxon>
        <taxon>Vertebrata</taxon>
        <taxon>Euteleostomi</taxon>
        <taxon>Archelosauria</taxon>
        <taxon>Archosauria</taxon>
        <taxon>Dinosauria</taxon>
        <taxon>Saurischia</taxon>
        <taxon>Theropoda</taxon>
        <taxon>Coelurosauria</taxon>
        <taxon>Aves</taxon>
        <taxon>Neognathae</taxon>
        <taxon>Neoaves</taxon>
        <taxon>Telluraves</taxon>
        <taxon>Australaves</taxon>
        <taxon>Passeriformes</taxon>
        <taxon>Sylvioidea</taxon>
        <taxon>Zosteropidae</taxon>
        <taxon>Zosterops</taxon>
    </lineage>
</organism>
<sequence>MEEKNVNLEMLYPGDAGNYEEGSQGEALCIVQELSPAETTSYHNGAPVETCIEQELSPAETTSYNEGSQGEACIEQELSPAETSSYHQKSQGEACTGEVLSLEEANMLSVWD</sequence>
<dbReference type="Proteomes" id="UP000796761">
    <property type="component" value="Unassembled WGS sequence"/>
</dbReference>
<dbReference type="AlphaFoldDB" id="A0A8K1LJ23"/>